<evidence type="ECO:0000313" key="1">
    <source>
        <dbReference type="EMBL" id="UYP45150.1"/>
    </source>
</evidence>
<dbReference type="Proteomes" id="UP001208689">
    <property type="component" value="Chromosome"/>
</dbReference>
<dbReference type="InterPro" id="IPR036390">
    <property type="entry name" value="WH_DNA-bd_sf"/>
</dbReference>
<protein>
    <recommendedName>
        <fullName evidence="3">ArnR1-like winged helix-turn-helix domain-containing protein</fullName>
    </recommendedName>
</protein>
<reference evidence="1" key="1">
    <citation type="submission" date="2022-09" db="EMBL/GenBank/DDBJ databases">
        <title>Actin cytoskeleton and complex cell architecture in an #Asgard archaeon.</title>
        <authorList>
            <person name="Ponce Toledo R.I."/>
            <person name="Schleper C."/>
            <person name="Rodrigues Oliveira T."/>
            <person name="Wollweber F."/>
            <person name="Xu J."/>
            <person name="Rittmann S."/>
            <person name="Klingl A."/>
            <person name="Pilhofer M."/>
        </authorList>
    </citation>
    <scope>NUCLEOTIDE SEQUENCE</scope>
    <source>
        <strain evidence="1">B-35</strain>
    </source>
</reference>
<name>A0ABY6HNQ6_9ARCH</name>
<organism evidence="1 2">
    <name type="scientific">Candidatus Lokiarchaeum ossiferum</name>
    <dbReference type="NCBI Taxonomy" id="2951803"/>
    <lineage>
        <taxon>Archaea</taxon>
        <taxon>Promethearchaeati</taxon>
        <taxon>Promethearchaeota</taxon>
        <taxon>Promethearchaeia</taxon>
        <taxon>Promethearchaeales</taxon>
        <taxon>Promethearchaeaceae</taxon>
        <taxon>Candidatus Lokiarchaeum</taxon>
    </lineage>
</organism>
<evidence type="ECO:0000313" key="2">
    <source>
        <dbReference type="Proteomes" id="UP001208689"/>
    </source>
</evidence>
<sequence length="87" mass="10320">MMKKRGFSETLKVLGAFDKQEAVQSKFFEKFEESESYYNAYLRVKKNLLESQLIKFKLNDNNEKVIYLTDKGKEVLQKMEEIEELIG</sequence>
<dbReference type="Gene3D" id="1.10.10.10">
    <property type="entry name" value="Winged helix-like DNA-binding domain superfamily/Winged helix DNA-binding domain"/>
    <property type="match status" value="1"/>
</dbReference>
<evidence type="ECO:0008006" key="3">
    <source>
        <dbReference type="Google" id="ProtNLM"/>
    </source>
</evidence>
<dbReference type="SUPFAM" id="SSF46785">
    <property type="entry name" value="Winged helix' DNA-binding domain"/>
    <property type="match status" value="1"/>
</dbReference>
<accession>A0ABY6HNQ6</accession>
<keyword evidence="2" id="KW-1185">Reference proteome</keyword>
<gene>
    <name evidence="1" type="ORF">NEF87_001435</name>
</gene>
<proteinExistence type="predicted"/>
<dbReference type="EMBL" id="CP104013">
    <property type="protein sequence ID" value="UYP45150.1"/>
    <property type="molecule type" value="Genomic_DNA"/>
</dbReference>
<dbReference type="InterPro" id="IPR036388">
    <property type="entry name" value="WH-like_DNA-bd_sf"/>
</dbReference>